<comment type="similarity">
    <text evidence="2">Belongs to the major facilitator superfamily.</text>
</comment>
<dbReference type="GO" id="GO:0016020">
    <property type="term" value="C:membrane"/>
    <property type="evidence" value="ECO:0007669"/>
    <property type="project" value="UniProtKB-SubCell"/>
</dbReference>
<dbReference type="PANTHER" id="PTHR23502">
    <property type="entry name" value="MAJOR FACILITATOR SUPERFAMILY"/>
    <property type="match status" value="1"/>
</dbReference>
<feature type="transmembrane region" description="Helical" evidence="8">
    <location>
        <begin position="431"/>
        <end position="452"/>
    </location>
</feature>
<dbReference type="SUPFAM" id="SSF103473">
    <property type="entry name" value="MFS general substrate transporter"/>
    <property type="match status" value="1"/>
</dbReference>
<feature type="region of interest" description="Disordered" evidence="7">
    <location>
        <begin position="1"/>
        <end position="84"/>
    </location>
</feature>
<feature type="transmembrane region" description="Helical" evidence="8">
    <location>
        <begin position="458"/>
        <end position="478"/>
    </location>
</feature>
<feature type="compositionally biased region" description="Low complexity" evidence="7">
    <location>
        <begin position="577"/>
        <end position="599"/>
    </location>
</feature>
<keyword evidence="11" id="KW-1185">Reference proteome</keyword>
<organism evidence="10 11">
    <name type="scientific">Verticillium nonalfalfae</name>
    <dbReference type="NCBI Taxonomy" id="1051616"/>
    <lineage>
        <taxon>Eukaryota</taxon>
        <taxon>Fungi</taxon>
        <taxon>Dikarya</taxon>
        <taxon>Ascomycota</taxon>
        <taxon>Pezizomycotina</taxon>
        <taxon>Sordariomycetes</taxon>
        <taxon>Hypocreomycetidae</taxon>
        <taxon>Glomerellales</taxon>
        <taxon>Plectosphaerellaceae</taxon>
        <taxon>Verticillium</taxon>
    </lineage>
</organism>
<dbReference type="InterPro" id="IPR011701">
    <property type="entry name" value="MFS"/>
</dbReference>
<dbReference type="Gene3D" id="1.20.1250.20">
    <property type="entry name" value="MFS general substrate transporter like domains"/>
    <property type="match status" value="1"/>
</dbReference>
<feature type="transmembrane region" description="Helical" evidence="8">
    <location>
        <begin position="485"/>
        <end position="504"/>
    </location>
</feature>
<accession>A0A3M9YA52</accession>
<dbReference type="PROSITE" id="PS50850">
    <property type="entry name" value="MFS"/>
    <property type="match status" value="1"/>
</dbReference>
<feature type="transmembrane region" description="Helical" evidence="8">
    <location>
        <begin position="236"/>
        <end position="256"/>
    </location>
</feature>
<feature type="compositionally biased region" description="Basic and acidic residues" evidence="7">
    <location>
        <begin position="68"/>
        <end position="81"/>
    </location>
</feature>
<feature type="region of interest" description="Disordered" evidence="7">
    <location>
        <begin position="572"/>
        <end position="633"/>
    </location>
</feature>
<feature type="compositionally biased region" description="Basic and acidic residues" evidence="7">
    <location>
        <begin position="601"/>
        <end position="620"/>
    </location>
</feature>
<evidence type="ECO:0000256" key="8">
    <source>
        <dbReference type="SAM" id="Phobius"/>
    </source>
</evidence>
<evidence type="ECO:0000256" key="6">
    <source>
        <dbReference type="ARBA" id="ARBA00023180"/>
    </source>
</evidence>
<feature type="transmembrane region" description="Helical" evidence="8">
    <location>
        <begin position="524"/>
        <end position="547"/>
    </location>
</feature>
<dbReference type="GeneID" id="39609801"/>
<keyword evidence="3 8" id="KW-0812">Transmembrane</keyword>
<dbReference type="Proteomes" id="UP000267145">
    <property type="component" value="Unassembled WGS sequence"/>
</dbReference>
<dbReference type="InterPro" id="IPR036259">
    <property type="entry name" value="MFS_trans_sf"/>
</dbReference>
<dbReference type="Pfam" id="PF07690">
    <property type="entry name" value="MFS_1"/>
    <property type="match status" value="1"/>
</dbReference>
<protein>
    <recommendedName>
        <fullName evidence="9">Major facilitator superfamily (MFS) profile domain-containing protein</fullName>
    </recommendedName>
</protein>
<feature type="domain" description="Major facilitator superfamily (MFS) profile" evidence="9">
    <location>
        <begin position="113"/>
        <end position="551"/>
    </location>
</feature>
<dbReference type="EMBL" id="RBVV01000041">
    <property type="protein sequence ID" value="RNJ57349.1"/>
    <property type="molecule type" value="Genomic_DNA"/>
</dbReference>
<dbReference type="AlphaFoldDB" id="A0A3M9YA52"/>
<evidence type="ECO:0000256" key="2">
    <source>
        <dbReference type="ARBA" id="ARBA00008335"/>
    </source>
</evidence>
<feature type="transmembrane region" description="Helical" evidence="8">
    <location>
        <begin position="337"/>
        <end position="362"/>
    </location>
</feature>
<keyword evidence="6" id="KW-0325">Glycoprotein</keyword>
<dbReference type="RefSeq" id="XP_028495507.1">
    <property type="nucleotide sequence ID" value="XM_028640251.1"/>
</dbReference>
<sequence length="633" mass="68212">MPPPEYARQPVSGPELSGDDRTLPGSNDTDDRPHTADRKSIENQETTQREAYENDTTLALVPSYSRSHVAEDPEKGPNKVEDVEETDPNVVFWDGDDDPENPYNWPTWRKIVNCALISLLTFITPLASSIFAPGVPDLMREFGSSSPLLASFVVSVYVLGFAAGPLLCAPLSEIYGRTIVYHVFNVGFFCFNIGCALAPSLSSLIVFRFFAGLFGAAPMTNGGGTIADMIRQEKRGAAMASFAIGPLLGPILGPVAGGYMSQDIGWRWAFWLVAILSGVISIVMVLFLRETYAIILLQRKVDKMRKETGNQALRSKLDSGLSPTDYFKRGIYRPLKLLTISPISIVCALYTAIGYGYLYILFTSFTTVFMKYYGFTAGTSGLSFLGMGVGSMFGLVFFSVYSDRYLKSRAARADAAADAANRPREGMKPEYRLVTLPWGAILLTIGLFWYGWSADEGRTHWIVPILGTAVAGFGNLLIFMSLQLYLVDAFSVYAASALAANTVARSLAGAFLPLAGLPMYEALGIGWGNTVLGIISAVMIPVAYAIIRSFNFITISLDPGFLAAPAGPRAEPPPLLPSSSDAQLPPRASEAQAQSGSGANDIERGRGPPDDGRRTTEGKDSGGAVTLGAHFGC</sequence>
<evidence type="ECO:0000256" key="1">
    <source>
        <dbReference type="ARBA" id="ARBA00004141"/>
    </source>
</evidence>
<dbReference type="InterPro" id="IPR020846">
    <property type="entry name" value="MFS_dom"/>
</dbReference>
<keyword evidence="5 8" id="KW-0472">Membrane</keyword>
<name>A0A3M9YA52_9PEZI</name>
<evidence type="ECO:0000256" key="4">
    <source>
        <dbReference type="ARBA" id="ARBA00022989"/>
    </source>
</evidence>
<evidence type="ECO:0000256" key="7">
    <source>
        <dbReference type="SAM" id="MobiDB-lite"/>
    </source>
</evidence>
<gene>
    <name evidence="10" type="ORF">D7B24_006112</name>
</gene>
<feature type="transmembrane region" description="Helical" evidence="8">
    <location>
        <begin position="205"/>
        <end position="224"/>
    </location>
</feature>
<feature type="transmembrane region" description="Helical" evidence="8">
    <location>
        <begin position="382"/>
        <end position="402"/>
    </location>
</feature>
<dbReference type="PANTHER" id="PTHR23502:SF68">
    <property type="entry name" value="MULTIDRUG TRANSPORTER, PUTATIVE (AFU_ORTHOLOGUE AFUA_3G01120)-RELATED"/>
    <property type="match status" value="1"/>
</dbReference>
<feature type="transmembrane region" description="Helical" evidence="8">
    <location>
        <begin position="147"/>
        <end position="167"/>
    </location>
</feature>
<evidence type="ECO:0000259" key="9">
    <source>
        <dbReference type="PROSITE" id="PS50850"/>
    </source>
</evidence>
<feature type="compositionally biased region" description="Basic and acidic residues" evidence="7">
    <location>
        <begin position="29"/>
        <end position="52"/>
    </location>
</feature>
<feature type="transmembrane region" description="Helical" evidence="8">
    <location>
        <begin position="268"/>
        <end position="297"/>
    </location>
</feature>
<proteinExistence type="inferred from homology"/>
<evidence type="ECO:0000313" key="11">
    <source>
        <dbReference type="Proteomes" id="UP000267145"/>
    </source>
</evidence>
<reference evidence="10 11" key="1">
    <citation type="submission" date="2018-10" db="EMBL/GenBank/DDBJ databases">
        <title>Genome sequence of Verticillium nonalfalfae VnAa140.</title>
        <authorList>
            <person name="Stajich J.E."/>
            <person name="Kasson M.T."/>
        </authorList>
    </citation>
    <scope>NUCLEOTIDE SEQUENCE [LARGE SCALE GENOMIC DNA]</scope>
    <source>
        <strain evidence="10 11">VnAa140</strain>
    </source>
</reference>
<evidence type="ECO:0000256" key="3">
    <source>
        <dbReference type="ARBA" id="ARBA00022692"/>
    </source>
</evidence>
<evidence type="ECO:0000313" key="10">
    <source>
        <dbReference type="EMBL" id="RNJ57349.1"/>
    </source>
</evidence>
<dbReference type="GO" id="GO:0022857">
    <property type="term" value="F:transmembrane transporter activity"/>
    <property type="evidence" value="ECO:0007669"/>
    <property type="project" value="InterPro"/>
</dbReference>
<keyword evidence="4 8" id="KW-1133">Transmembrane helix</keyword>
<feature type="transmembrane region" description="Helical" evidence="8">
    <location>
        <begin position="179"/>
        <end position="199"/>
    </location>
</feature>
<dbReference type="CDD" id="cd17323">
    <property type="entry name" value="MFS_Tpo1_MDR_like"/>
    <property type="match status" value="1"/>
</dbReference>
<comment type="caution">
    <text evidence="10">The sequence shown here is derived from an EMBL/GenBank/DDBJ whole genome shotgun (WGS) entry which is preliminary data.</text>
</comment>
<evidence type="ECO:0000256" key="5">
    <source>
        <dbReference type="ARBA" id="ARBA00023136"/>
    </source>
</evidence>
<feature type="transmembrane region" description="Helical" evidence="8">
    <location>
        <begin position="111"/>
        <end position="135"/>
    </location>
</feature>
<dbReference type="FunFam" id="1.20.1250.20:FF:000011">
    <property type="entry name" value="MFS multidrug transporter, putative"/>
    <property type="match status" value="1"/>
</dbReference>
<comment type="subcellular location">
    <subcellularLocation>
        <location evidence="1">Membrane</location>
        <topology evidence="1">Multi-pass membrane protein</topology>
    </subcellularLocation>
</comment>